<dbReference type="EMBL" id="CP053418">
    <property type="protein sequence ID" value="QJW84523.1"/>
    <property type="molecule type" value="Genomic_DNA"/>
</dbReference>
<feature type="compositionally biased region" description="Low complexity" evidence="1">
    <location>
        <begin position="443"/>
        <end position="454"/>
    </location>
</feature>
<evidence type="ECO:0000256" key="1">
    <source>
        <dbReference type="SAM" id="MobiDB-lite"/>
    </source>
</evidence>
<feature type="compositionally biased region" description="Basic residues" evidence="1">
    <location>
        <begin position="421"/>
        <end position="431"/>
    </location>
</feature>
<protein>
    <submittedName>
        <fullName evidence="3">Polysaccharide pyruvyl transferase family protein</fullName>
    </submittedName>
</protein>
<feature type="region of interest" description="Disordered" evidence="1">
    <location>
        <begin position="299"/>
        <end position="338"/>
    </location>
</feature>
<name>A0ABX6P386_9BURK</name>
<dbReference type="GO" id="GO:0016740">
    <property type="term" value="F:transferase activity"/>
    <property type="evidence" value="ECO:0007669"/>
    <property type="project" value="UniProtKB-KW"/>
</dbReference>
<reference evidence="3 4" key="2">
    <citation type="submission" date="2020-05" db="EMBL/GenBank/DDBJ databases">
        <authorList>
            <person name="Khan S.A."/>
            <person name="Jeon C.O."/>
            <person name="Chun B.H."/>
        </authorList>
    </citation>
    <scope>NUCLEOTIDE SEQUENCE [LARGE SCALE GENOMIC DNA]</scope>
    <source>
        <strain evidence="3 4">H242</strain>
    </source>
</reference>
<evidence type="ECO:0000259" key="2">
    <source>
        <dbReference type="Pfam" id="PF04230"/>
    </source>
</evidence>
<keyword evidence="3" id="KW-0808">Transferase</keyword>
<evidence type="ECO:0000313" key="3">
    <source>
        <dbReference type="EMBL" id="QJW84523.1"/>
    </source>
</evidence>
<organism evidence="3 4">
    <name type="scientific">Ramlibacter terrae</name>
    <dbReference type="NCBI Taxonomy" id="2732511"/>
    <lineage>
        <taxon>Bacteria</taxon>
        <taxon>Pseudomonadati</taxon>
        <taxon>Pseudomonadota</taxon>
        <taxon>Betaproteobacteria</taxon>
        <taxon>Burkholderiales</taxon>
        <taxon>Comamonadaceae</taxon>
        <taxon>Ramlibacter</taxon>
    </lineage>
</organism>
<dbReference type="Pfam" id="PF04230">
    <property type="entry name" value="PS_pyruv_trans"/>
    <property type="match status" value="1"/>
</dbReference>
<feature type="region of interest" description="Disordered" evidence="1">
    <location>
        <begin position="229"/>
        <end position="284"/>
    </location>
</feature>
<sequence length="470" mass="50211">MDAVIVNGEGTFHHGRGEDLLAFPAAAQRAARATFVLNALVQDMAPYAPVFSACDAVITRDPVSFEQARALGARAHLLPDAFVLARFADGGTRAPGNPVVTDYHGAAAGGPGAIIDRLLHERDGGVTWFPLQSPIVSSRWRETVGFLRGASCIVSARHHGCYAAALAGRPFVVMASNSHKMQAFRAMTGDFVPYVESSGIAGRRHRAGARPRSRFRALAGQARGVRLRREGGRHPAWRRAGRARRSGAGCRHPALRHGVARSEEPARSALPPAAPGDRRGSVARGQLRRPQAFLGQAAEARAQAQLPGRRTERRRACHPRREAARKAGAGGIARPARRGVLRHHPRLAQPLAFEGQPPQPPAQRGGRRGGRGSRRTDRLLRARAAARHRRPGGRARSRPARHRRAQGPAGARALLAAGRPARARRAQAGRRALRARPLCLGATLAGEGAGGRPPAHGRARPHRAPAAARG</sequence>
<feature type="compositionally biased region" description="Low complexity" evidence="1">
    <location>
        <begin position="406"/>
        <end position="420"/>
    </location>
</feature>
<dbReference type="Proteomes" id="UP000500826">
    <property type="component" value="Chromosome"/>
</dbReference>
<keyword evidence="4" id="KW-1185">Reference proteome</keyword>
<reference evidence="3 4" key="1">
    <citation type="submission" date="2020-05" db="EMBL/GenBank/DDBJ databases">
        <title>Ramlibacter rhizophilus sp. nov., isolated from rhizosphere soil of national flower Mugunghwa from South Korea.</title>
        <authorList>
            <person name="Zheng-Fei Y."/>
            <person name="Huan T."/>
        </authorList>
    </citation>
    <scope>NUCLEOTIDE SEQUENCE [LARGE SCALE GENOMIC DNA]</scope>
    <source>
        <strain evidence="3 4">H242</strain>
    </source>
</reference>
<dbReference type="InterPro" id="IPR007345">
    <property type="entry name" value="Polysacch_pyruvyl_Trfase"/>
</dbReference>
<proteinExistence type="predicted"/>
<feature type="compositionally biased region" description="Basic residues" evidence="1">
    <location>
        <begin position="235"/>
        <end position="245"/>
    </location>
</feature>
<feature type="region of interest" description="Disordered" evidence="1">
    <location>
        <begin position="350"/>
        <end position="431"/>
    </location>
</feature>
<accession>A0ABX6P386</accession>
<feature type="region of interest" description="Disordered" evidence="1">
    <location>
        <begin position="443"/>
        <end position="470"/>
    </location>
</feature>
<evidence type="ECO:0000313" key="4">
    <source>
        <dbReference type="Proteomes" id="UP000500826"/>
    </source>
</evidence>
<feature type="compositionally biased region" description="Basic residues" evidence="1">
    <location>
        <begin position="384"/>
        <end position="405"/>
    </location>
</feature>
<feature type="domain" description="Polysaccharide pyruvyl transferase" evidence="2">
    <location>
        <begin position="48"/>
        <end position="177"/>
    </location>
</feature>
<gene>
    <name evidence="3" type="ORF">HK414_14860</name>
</gene>